<name>A0AAW0N8B0_9GOBI</name>
<accession>A0AAW0N8B0</accession>
<evidence type="ECO:0000313" key="1">
    <source>
        <dbReference type="EMBL" id="KAK7895282.1"/>
    </source>
</evidence>
<evidence type="ECO:0000313" key="2">
    <source>
        <dbReference type="Proteomes" id="UP001460270"/>
    </source>
</evidence>
<dbReference type="Proteomes" id="UP001460270">
    <property type="component" value="Unassembled WGS sequence"/>
</dbReference>
<organism evidence="1 2">
    <name type="scientific">Mugilogobius chulae</name>
    <name type="common">yellowstripe goby</name>
    <dbReference type="NCBI Taxonomy" id="88201"/>
    <lineage>
        <taxon>Eukaryota</taxon>
        <taxon>Metazoa</taxon>
        <taxon>Chordata</taxon>
        <taxon>Craniata</taxon>
        <taxon>Vertebrata</taxon>
        <taxon>Euteleostomi</taxon>
        <taxon>Actinopterygii</taxon>
        <taxon>Neopterygii</taxon>
        <taxon>Teleostei</taxon>
        <taxon>Neoteleostei</taxon>
        <taxon>Acanthomorphata</taxon>
        <taxon>Gobiaria</taxon>
        <taxon>Gobiiformes</taxon>
        <taxon>Gobioidei</taxon>
        <taxon>Gobiidae</taxon>
        <taxon>Gobionellinae</taxon>
        <taxon>Mugilogobius</taxon>
    </lineage>
</organism>
<keyword evidence="2" id="KW-1185">Reference proteome</keyword>
<dbReference type="AlphaFoldDB" id="A0AAW0N8B0"/>
<comment type="caution">
    <text evidence="1">The sequence shown here is derived from an EMBL/GenBank/DDBJ whole genome shotgun (WGS) entry which is preliminary data.</text>
</comment>
<sequence length="121" mass="13462">MSEEVQGHAQTDAIELTPGLTPHCESEVPLQLQIPGVGIGFGLELMQQRAEQLEKLPSLAMEGQLPSDQKPKLWLDQCWLMLLSGSSGSCTGSPHLQKVSQTHWDQIIQRWLVHLLLQTND</sequence>
<protein>
    <submittedName>
        <fullName evidence="1">Uncharacterized protein</fullName>
    </submittedName>
</protein>
<gene>
    <name evidence="1" type="ORF">WMY93_020607</name>
</gene>
<dbReference type="EMBL" id="JBBPFD010000015">
    <property type="protein sequence ID" value="KAK7895282.1"/>
    <property type="molecule type" value="Genomic_DNA"/>
</dbReference>
<proteinExistence type="predicted"/>
<reference evidence="2" key="1">
    <citation type="submission" date="2024-04" db="EMBL/GenBank/DDBJ databases">
        <title>Salinicola lusitanus LLJ914,a marine bacterium isolated from the Okinawa Trough.</title>
        <authorList>
            <person name="Li J."/>
        </authorList>
    </citation>
    <scope>NUCLEOTIDE SEQUENCE [LARGE SCALE GENOMIC DNA]</scope>
</reference>